<name>A0A074LIJ7_9BACL</name>
<proteinExistence type="predicted"/>
<reference evidence="2 3" key="1">
    <citation type="journal article" date="2013" name="Int. J. Syst. Evol. Microbiol.">
        <title>Tumebacillus flagellatus sp. nov., an alpha-amylase/pullulanase-producing bacterium isolated from cassava wastewater.</title>
        <authorList>
            <person name="Wang Q."/>
            <person name="Xie N."/>
            <person name="Qin Y."/>
            <person name="Shen N."/>
            <person name="Zhu J."/>
            <person name="Mi H."/>
            <person name="Huang R."/>
        </authorList>
    </citation>
    <scope>NUCLEOTIDE SEQUENCE [LARGE SCALE GENOMIC DNA]</scope>
    <source>
        <strain evidence="2 3">GST4</strain>
    </source>
</reference>
<accession>A0A074LIJ7</accession>
<protein>
    <submittedName>
        <fullName evidence="2">Uncharacterized protein</fullName>
    </submittedName>
</protein>
<dbReference type="EMBL" id="JMIR01000052">
    <property type="protein sequence ID" value="KEO80969.1"/>
    <property type="molecule type" value="Genomic_DNA"/>
</dbReference>
<feature type="compositionally biased region" description="Polar residues" evidence="1">
    <location>
        <begin position="97"/>
        <end position="108"/>
    </location>
</feature>
<comment type="caution">
    <text evidence="2">The sequence shown here is derived from an EMBL/GenBank/DDBJ whole genome shotgun (WGS) entry which is preliminary data.</text>
</comment>
<feature type="region of interest" description="Disordered" evidence="1">
    <location>
        <begin position="89"/>
        <end position="108"/>
    </location>
</feature>
<gene>
    <name evidence="2" type="ORF">EL26_23375</name>
</gene>
<dbReference type="RefSeq" id="WP_038094491.1">
    <property type="nucleotide sequence ID" value="NZ_JMIR01000052.1"/>
</dbReference>
<dbReference type="AlphaFoldDB" id="A0A074LIJ7"/>
<keyword evidence="3" id="KW-1185">Reference proteome</keyword>
<evidence type="ECO:0000313" key="3">
    <source>
        <dbReference type="Proteomes" id="UP000027931"/>
    </source>
</evidence>
<dbReference type="Proteomes" id="UP000027931">
    <property type="component" value="Unassembled WGS sequence"/>
</dbReference>
<sequence>MSTLQQAVAALASRIEELAKTDEVFDTRFHSLITATAELAAVDRGIIIPPAPDSTPFPPQKEKTAGDAAVFEGSMIDPKCRLAPETRQKTFDIGADSSPSGSTQCAHK</sequence>
<evidence type="ECO:0000313" key="2">
    <source>
        <dbReference type="EMBL" id="KEO80969.1"/>
    </source>
</evidence>
<organism evidence="2 3">
    <name type="scientific">Tumebacillus flagellatus</name>
    <dbReference type="NCBI Taxonomy" id="1157490"/>
    <lineage>
        <taxon>Bacteria</taxon>
        <taxon>Bacillati</taxon>
        <taxon>Bacillota</taxon>
        <taxon>Bacilli</taxon>
        <taxon>Bacillales</taxon>
        <taxon>Alicyclobacillaceae</taxon>
        <taxon>Tumebacillus</taxon>
    </lineage>
</organism>
<evidence type="ECO:0000256" key="1">
    <source>
        <dbReference type="SAM" id="MobiDB-lite"/>
    </source>
</evidence>